<evidence type="ECO:0000313" key="4">
    <source>
        <dbReference type="EMBL" id="GAA0343405.1"/>
    </source>
</evidence>
<protein>
    <recommendedName>
        <fullName evidence="2">Anti-sigma factor antagonist</fullName>
    </recommendedName>
</protein>
<dbReference type="EMBL" id="BAAABM010000029">
    <property type="protein sequence ID" value="GAA0343405.1"/>
    <property type="molecule type" value="Genomic_DNA"/>
</dbReference>
<dbReference type="Pfam" id="PF01740">
    <property type="entry name" value="STAS"/>
    <property type="match status" value="1"/>
</dbReference>
<dbReference type="PANTHER" id="PTHR33495:SF2">
    <property type="entry name" value="ANTI-SIGMA FACTOR ANTAGONIST TM_1081-RELATED"/>
    <property type="match status" value="1"/>
</dbReference>
<dbReference type="RefSeq" id="WP_252798840.1">
    <property type="nucleotide sequence ID" value="NZ_BAAABM010000029.1"/>
</dbReference>
<reference evidence="5" key="1">
    <citation type="journal article" date="2019" name="Int. J. Syst. Evol. Microbiol.">
        <title>The Global Catalogue of Microorganisms (GCM) 10K type strain sequencing project: providing services to taxonomists for standard genome sequencing and annotation.</title>
        <authorList>
            <consortium name="The Broad Institute Genomics Platform"/>
            <consortium name="The Broad Institute Genome Sequencing Center for Infectious Disease"/>
            <person name="Wu L."/>
            <person name="Ma J."/>
        </authorList>
    </citation>
    <scope>NUCLEOTIDE SEQUENCE [LARGE SCALE GENOMIC DNA]</scope>
    <source>
        <strain evidence="5">JCM 3146</strain>
    </source>
</reference>
<sequence>MTDRVLTATTHAHPAGPTVVTVTGELDYYTAAHLRQALQETAFAAEGVIIDLTDLTYCDSTGITVLVTAYHRAQASKAPLALVGLNPDLNRVFGIVGLHDVFTSYPTVDEAVAAL</sequence>
<feature type="domain" description="STAS" evidence="3">
    <location>
        <begin position="16"/>
        <end position="115"/>
    </location>
</feature>
<dbReference type="InterPro" id="IPR003658">
    <property type="entry name" value="Anti-sigma_ant"/>
</dbReference>
<evidence type="ECO:0000313" key="5">
    <source>
        <dbReference type="Proteomes" id="UP001501822"/>
    </source>
</evidence>
<keyword evidence="5" id="KW-1185">Reference proteome</keyword>
<dbReference type="CDD" id="cd07043">
    <property type="entry name" value="STAS_anti-anti-sigma_factors"/>
    <property type="match status" value="1"/>
</dbReference>
<dbReference type="NCBIfam" id="TIGR00377">
    <property type="entry name" value="ant_ant_sig"/>
    <property type="match status" value="1"/>
</dbReference>
<organism evidence="4 5">
    <name type="scientific">Actinoallomurus spadix</name>
    <dbReference type="NCBI Taxonomy" id="79912"/>
    <lineage>
        <taxon>Bacteria</taxon>
        <taxon>Bacillati</taxon>
        <taxon>Actinomycetota</taxon>
        <taxon>Actinomycetes</taxon>
        <taxon>Streptosporangiales</taxon>
        <taxon>Thermomonosporaceae</taxon>
        <taxon>Actinoallomurus</taxon>
    </lineage>
</organism>
<evidence type="ECO:0000259" key="3">
    <source>
        <dbReference type="PROSITE" id="PS50801"/>
    </source>
</evidence>
<accession>A0ABP3GED4</accession>
<gene>
    <name evidence="4" type="ORF">GCM10010151_36250</name>
</gene>
<dbReference type="PANTHER" id="PTHR33495">
    <property type="entry name" value="ANTI-SIGMA FACTOR ANTAGONIST TM_1081-RELATED-RELATED"/>
    <property type="match status" value="1"/>
</dbReference>
<dbReference type="InterPro" id="IPR036513">
    <property type="entry name" value="STAS_dom_sf"/>
</dbReference>
<name>A0ABP3GED4_9ACTN</name>
<proteinExistence type="inferred from homology"/>
<dbReference type="SUPFAM" id="SSF52091">
    <property type="entry name" value="SpoIIaa-like"/>
    <property type="match status" value="1"/>
</dbReference>
<evidence type="ECO:0000256" key="1">
    <source>
        <dbReference type="ARBA" id="ARBA00009013"/>
    </source>
</evidence>
<dbReference type="PROSITE" id="PS50801">
    <property type="entry name" value="STAS"/>
    <property type="match status" value="1"/>
</dbReference>
<evidence type="ECO:0000256" key="2">
    <source>
        <dbReference type="RuleBase" id="RU003749"/>
    </source>
</evidence>
<dbReference type="Gene3D" id="3.30.750.24">
    <property type="entry name" value="STAS domain"/>
    <property type="match status" value="1"/>
</dbReference>
<comment type="caution">
    <text evidence="4">The sequence shown here is derived from an EMBL/GenBank/DDBJ whole genome shotgun (WGS) entry which is preliminary data.</text>
</comment>
<dbReference type="InterPro" id="IPR002645">
    <property type="entry name" value="STAS_dom"/>
</dbReference>
<comment type="similarity">
    <text evidence="1 2">Belongs to the anti-sigma-factor antagonist family.</text>
</comment>
<dbReference type="Proteomes" id="UP001501822">
    <property type="component" value="Unassembled WGS sequence"/>
</dbReference>